<dbReference type="Proteomes" id="UP000827889">
    <property type="component" value="Chromosome 2"/>
</dbReference>
<organism evidence="5 6">
    <name type="scientific">Rhodamnia argentea</name>
    <dbReference type="NCBI Taxonomy" id="178133"/>
    <lineage>
        <taxon>Eukaryota</taxon>
        <taxon>Viridiplantae</taxon>
        <taxon>Streptophyta</taxon>
        <taxon>Embryophyta</taxon>
        <taxon>Tracheophyta</taxon>
        <taxon>Spermatophyta</taxon>
        <taxon>Magnoliopsida</taxon>
        <taxon>eudicotyledons</taxon>
        <taxon>Gunneridae</taxon>
        <taxon>Pentapetalae</taxon>
        <taxon>rosids</taxon>
        <taxon>malvids</taxon>
        <taxon>Myrtales</taxon>
        <taxon>Myrtaceae</taxon>
        <taxon>Myrtoideae</taxon>
        <taxon>Myrteae</taxon>
        <taxon>Australasian group</taxon>
        <taxon>Rhodamnia</taxon>
    </lineage>
</organism>
<feature type="domain" description="Bifunctional inhibitor/plant lipid transfer protein/seed storage helical" evidence="4">
    <location>
        <begin position="38"/>
        <end position="103"/>
    </location>
</feature>
<reference evidence="6" key="2">
    <citation type="submission" date="2025-08" db="UniProtKB">
        <authorList>
            <consortium name="RefSeq"/>
        </authorList>
    </citation>
    <scope>IDENTIFICATION</scope>
    <source>
        <tissue evidence="6">Leaf</tissue>
    </source>
</reference>
<dbReference type="GeneID" id="115738858"/>
<keyword evidence="2" id="KW-0446">Lipid-binding</keyword>
<evidence type="ECO:0000313" key="6">
    <source>
        <dbReference type="RefSeq" id="XP_030527483.1"/>
    </source>
</evidence>
<dbReference type="GO" id="GO:0006869">
    <property type="term" value="P:lipid transport"/>
    <property type="evidence" value="ECO:0007669"/>
    <property type="project" value="InterPro"/>
</dbReference>
<keyword evidence="3" id="KW-0732">Signal</keyword>
<dbReference type="InterPro" id="IPR033872">
    <property type="entry name" value="nsLTP2"/>
</dbReference>
<dbReference type="CDD" id="cd01959">
    <property type="entry name" value="nsLTP2"/>
    <property type="match status" value="1"/>
</dbReference>
<dbReference type="GO" id="GO:0008289">
    <property type="term" value="F:lipid binding"/>
    <property type="evidence" value="ECO:0007669"/>
    <property type="project" value="UniProtKB-KW"/>
</dbReference>
<dbReference type="InterPro" id="IPR016140">
    <property type="entry name" value="Bifunc_inhib/LTP/seed_store"/>
</dbReference>
<feature type="chain" id="PRO_5034025347" evidence="3">
    <location>
        <begin position="36"/>
        <end position="103"/>
    </location>
</feature>
<dbReference type="Gene3D" id="1.10.110.10">
    <property type="entry name" value="Plant lipid-transfer and hydrophobic proteins"/>
    <property type="match status" value="1"/>
</dbReference>
<dbReference type="PANTHER" id="PTHR33214">
    <property type="entry name" value="BIFUNCTIONAL INHIBITOR/LIPID-TRANSFER PROTEIN/SEED STORAGE 2S ALBUMIN SUPERFAMILY PROTEIN"/>
    <property type="match status" value="1"/>
</dbReference>
<gene>
    <name evidence="6" type="primary">LOC115738858</name>
</gene>
<reference evidence="5" key="1">
    <citation type="submission" date="2025-05" db="UniProtKB">
        <authorList>
            <consortium name="RefSeq"/>
        </authorList>
    </citation>
    <scope>NUCLEOTIDE SEQUENCE [LARGE SCALE GENOMIC DNA]</scope>
</reference>
<dbReference type="OrthoDB" id="665742at2759"/>
<accession>A0A8B8P0P9</accession>
<name>A0A8B8P0P9_9MYRT</name>
<feature type="signal peptide" evidence="3">
    <location>
        <begin position="1"/>
        <end position="35"/>
    </location>
</feature>
<protein>
    <submittedName>
        <fullName evidence="6">Non-specific lipid-transfer protein 2-like</fullName>
    </submittedName>
</protein>
<evidence type="ECO:0000313" key="5">
    <source>
        <dbReference type="Proteomes" id="UP000827889"/>
    </source>
</evidence>
<dbReference type="SMART" id="SM00499">
    <property type="entry name" value="AAI"/>
    <property type="match status" value="1"/>
</dbReference>
<dbReference type="AlphaFoldDB" id="A0A8B8P0P9"/>
<sequence>MAKPCNRSPSPRLVVAALMAALVLLSPDGAPVAEAVTCSATQLSSCVPAMTSSAPPSALCCSKMREQRPCLCEYIRNPNLRQYLTSADGKRVMRVCGVPYPTC</sequence>
<evidence type="ECO:0000259" key="4">
    <source>
        <dbReference type="SMART" id="SM00499"/>
    </source>
</evidence>
<evidence type="ECO:0000256" key="2">
    <source>
        <dbReference type="ARBA" id="ARBA00023121"/>
    </source>
</evidence>
<dbReference type="InterPro" id="IPR036312">
    <property type="entry name" value="Bifun_inhib/LTP/seed_sf"/>
</dbReference>
<dbReference type="RefSeq" id="XP_030527483.1">
    <property type="nucleotide sequence ID" value="XM_030671623.2"/>
</dbReference>
<keyword evidence="5" id="KW-1185">Reference proteome</keyword>
<evidence type="ECO:0000256" key="3">
    <source>
        <dbReference type="SAM" id="SignalP"/>
    </source>
</evidence>
<evidence type="ECO:0000256" key="1">
    <source>
        <dbReference type="ARBA" id="ARBA00022448"/>
    </source>
</evidence>
<dbReference type="SUPFAM" id="SSF47699">
    <property type="entry name" value="Bifunctional inhibitor/lipid-transfer protein/seed storage 2S albumin"/>
    <property type="match status" value="1"/>
</dbReference>
<dbReference type="PANTHER" id="PTHR33214:SF44">
    <property type="entry name" value="NON-SPECIFIC LIPID TRANSFER PROTEIN GPI-ANCHORED 33"/>
    <property type="match status" value="1"/>
</dbReference>
<proteinExistence type="predicted"/>
<dbReference type="KEGG" id="rarg:115738858"/>
<keyword evidence="1" id="KW-0813">Transport</keyword>